<name>A0A562B9F4_9BURK</name>
<gene>
    <name evidence="2" type="ORF">L602_000400000820</name>
</gene>
<keyword evidence="3" id="KW-1185">Reference proteome</keyword>
<comment type="caution">
    <text evidence="2">The sequence shown here is derived from an EMBL/GenBank/DDBJ whole genome shotgun (WGS) entry which is preliminary data.</text>
</comment>
<protein>
    <submittedName>
        <fullName evidence="2">Uncharacterized protein</fullName>
    </submittedName>
</protein>
<reference evidence="2 3" key="1">
    <citation type="submission" date="2019-07" db="EMBL/GenBank/DDBJ databases">
        <title>Genome sequencing of lignin-degrading bacterial isolates.</title>
        <authorList>
            <person name="Gladden J."/>
        </authorList>
    </citation>
    <scope>NUCLEOTIDE SEQUENCE [LARGE SCALE GENOMIC DNA]</scope>
    <source>
        <strain evidence="2 3">J11</strain>
    </source>
</reference>
<dbReference type="OrthoDB" id="8665408at2"/>
<sequence>MQSRQSADHAAGESPKSSGSRFADADSARRAMALAVPMLEAALRDRGVGESGFLHVVVMDPGKGPDECAFEQAILHEYSTPGRERWDADYAWYAREKARVAWRTGMATDQIQARAPHLLRGGESMLGGAAVLDGIVVAVSGANPWYDEAFALSVAALLRAVAQERRRAEG</sequence>
<evidence type="ECO:0000313" key="2">
    <source>
        <dbReference type="EMBL" id="TWG81763.1"/>
    </source>
</evidence>
<dbReference type="AlphaFoldDB" id="A0A562B9F4"/>
<dbReference type="Proteomes" id="UP000318141">
    <property type="component" value="Unassembled WGS sequence"/>
</dbReference>
<evidence type="ECO:0000256" key="1">
    <source>
        <dbReference type="SAM" id="MobiDB-lite"/>
    </source>
</evidence>
<feature type="compositionally biased region" description="Basic and acidic residues" evidence="1">
    <location>
        <begin position="1"/>
        <end position="11"/>
    </location>
</feature>
<evidence type="ECO:0000313" key="3">
    <source>
        <dbReference type="Proteomes" id="UP000318141"/>
    </source>
</evidence>
<organism evidence="2 3">
    <name type="scientific">Cupriavidus gilardii J11</name>
    <dbReference type="NCBI Taxonomy" id="936133"/>
    <lineage>
        <taxon>Bacteria</taxon>
        <taxon>Pseudomonadati</taxon>
        <taxon>Pseudomonadota</taxon>
        <taxon>Betaproteobacteria</taxon>
        <taxon>Burkholderiales</taxon>
        <taxon>Burkholderiaceae</taxon>
        <taxon>Cupriavidus</taxon>
    </lineage>
</organism>
<dbReference type="EMBL" id="VLJN01000034">
    <property type="protein sequence ID" value="TWG81763.1"/>
    <property type="molecule type" value="Genomic_DNA"/>
</dbReference>
<accession>A0A562B9F4</accession>
<proteinExistence type="predicted"/>
<feature type="region of interest" description="Disordered" evidence="1">
    <location>
        <begin position="1"/>
        <end position="24"/>
    </location>
</feature>